<evidence type="ECO:0000313" key="8">
    <source>
        <dbReference type="Proteomes" id="UP000290572"/>
    </source>
</evidence>
<keyword evidence="4" id="KW-0175">Coiled coil</keyword>
<dbReference type="GO" id="GO:0005525">
    <property type="term" value="F:GTP binding"/>
    <property type="evidence" value="ECO:0007669"/>
    <property type="project" value="UniProtKB-KW"/>
</dbReference>
<keyword evidence="3" id="KW-0342">GTP-binding</keyword>
<evidence type="ECO:0000256" key="5">
    <source>
        <dbReference type="SAM" id="MobiDB-lite"/>
    </source>
</evidence>
<feature type="compositionally biased region" description="Basic and acidic residues" evidence="5">
    <location>
        <begin position="755"/>
        <end position="780"/>
    </location>
</feature>
<dbReference type="Pfam" id="PF04548">
    <property type="entry name" value="AIG1"/>
    <property type="match status" value="2"/>
</dbReference>
<feature type="region of interest" description="Disordered" evidence="5">
    <location>
        <begin position="726"/>
        <end position="780"/>
    </location>
</feature>
<dbReference type="PANTHER" id="PTHR10903">
    <property type="entry name" value="GTPASE, IMAP FAMILY MEMBER-RELATED"/>
    <property type="match status" value="1"/>
</dbReference>
<evidence type="ECO:0000313" key="7">
    <source>
        <dbReference type="EMBL" id="RXN15820.1"/>
    </source>
</evidence>
<dbReference type="EMBL" id="QBIY01012826">
    <property type="protein sequence ID" value="RXN15820.1"/>
    <property type="molecule type" value="Genomic_DNA"/>
</dbReference>
<keyword evidence="8" id="KW-1185">Reference proteome</keyword>
<evidence type="ECO:0000259" key="6">
    <source>
        <dbReference type="PROSITE" id="PS51720"/>
    </source>
</evidence>
<dbReference type="PANTHER" id="PTHR10903:SF170">
    <property type="entry name" value="GTPASE IMAP FAMILY MEMBER 7"/>
    <property type="match status" value="1"/>
</dbReference>
<dbReference type="InterPro" id="IPR027417">
    <property type="entry name" value="P-loop_NTPase"/>
</dbReference>
<dbReference type="PROSITE" id="PS51720">
    <property type="entry name" value="G_AIG1"/>
    <property type="match status" value="1"/>
</dbReference>
<dbReference type="AlphaFoldDB" id="A0A498M5L9"/>
<sequence>MNDKSAKTAPAPLQPVSLLPDPWQKLGIDIVGPFDSGPSDCRFAISLIDYHMSKLNLVVCGRDKTLKSSISELIRQQTDRRSEFVKKEVHAHLVELPALVQLSEEEVMHQTLHCVSVCHPGVHVFLIVIPLGPLIKEDRAEIEKIQKIFDSEKHFMVIFSSEISVFEPIIEFAKSIIVSQSLCGGQYKVIGLKEPGNSRQIPELLNYIENMKNEPYSAQMYVEAIKNRVRHELEEQHNKELKKMEEEIKELKQKIQSEGTEDKQDDLERLRIVLIGRTGSGKSATGNTILGRNEFVSKLRPDSVTTVCQKGVGEVNGRLVAVVDTPGIFDTTLPDEQVVEEIVKCISLSSPGPHVFVIVLSLGRFTKEENDTMQLIKKIFGHKAAQFSIVLFTRGDDLENESIQDYVSKYNCPELKKLITDCGNRFLVFNNREKQYKSQVIHLLKMIEMMITYNTNQYFTNSMYEEAEMSIKKKMEEILREKEREIQAQNEKLKVKYEKEMEALKKRLEKEKKKADEQKIQRENEFRQKKEQIIKEFEEKEKTEQKKRETENQKRLEQEKKKRVEYHRKMEQMKIEIENQRSQYEKQQKEREEEDRTREQKYRQYQEIMKHENECAIAELKKKQEEETKKRDLVEESRNKDEEKERQKWERKIKEAENGRKEIQEEIKRQQREWEDEKKRQMREREEDERKRKEKHEEQLREKQEELENMRKRFERERVVERQKIEDERRDERREREEKEKEYEEKRKETKRHYEHLEQERKDEWERRKREDDERREEERKTWKKIIEDLKREKEEEIMKREKEERERKEREEKQRDEMKKEYEVKIKDLNKKHADEARKQAVELNDLRDGKEELKQMLNEDKKRYELLEKVFQLFKDEKSEEVKQLKKELEDSKSSWCSIM</sequence>
<dbReference type="CDD" id="cd01852">
    <property type="entry name" value="AIG1"/>
    <property type="match status" value="1"/>
</dbReference>
<proteinExistence type="inferred from homology"/>
<evidence type="ECO:0000256" key="2">
    <source>
        <dbReference type="ARBA" id="ARBA00022741"/>
    </source>
</evidence>
<feature type="region of interest" description="Disordered" evidence="5">
    <location>
        <begin position="540"/>
        <end position="605"/>
    </location>
</feature>
<dbReference type="FunFam" id="3.40.50.300:FF:000366">
    <property type="entry name" value="GTPase, IMAP family member 2"/>
    <property type="match status" value="1"/>
</dbReference>
<name>A0A498M5L9_LABRO</name>
<feature type="region of interest" description="Disordered" evidence="5">
    <location>
        <begin position="620"/>
        <end position="706"/>
    </location>
</feature>
<dbReference type="STRING" id="84645.A0A498M5L9"/>
<feature type="coiled-coil region" evidence="4">
    <location>
        <begin position="230"/>
        <end position="261"/>
    </location>
</feature>
<dbReference type="SUPFAM" id="SSF52540">
    <property type="entry name" value="P-loop containing nucleoside triphosphate hydrolases"/>
    <property type="match status" value="1"/>
</dbReference>
<feature type="compositionally biased region" description="Basic and acidic residues" evidence="5">
    <location>
        <begin position="726"/>
        <end position="748"/>
    </location>
</feature>
<dbReference type="InterPro" id="IPR045058">
    <property type="entry name" value="GIMA/IAN/Toc"/>
</dbReference>
<evidence type="ECO:0000256" key="1">
    <source>
        <dbReference type="ARBA" id="ARBA00008535"/>
    </source>
</evidence>
<comment type="similarity">
    <text evidence="1">Belongs to the TRAFAC class TrmE-Era-EngA-EngB-Septin-like GTPase superfamily. AIG1/Toc34/Toc159-like paraseptin GTPase family. IAN subfamily.</text>
</comment>
<evidence type="ECO:0000256" key="3">
    <source>
        <dbReference type="ARBA" id="ARBA00023134"/>
    </source>
</evidence>
<keyword evidence="2" id="KW-0547">Nucleotide-binding</keyword>
<accession>A0A498M5L9</accession>
<reference evidence="7 8" key="1">
    <citation type="submission" date="2018-03" db="EMBL/GenBank/DDBJ databases">
        <title>Draft genome sequence of Rohu Carp (Labeo rohita).</title>
        <authorList>
            <person name="Das P."/>
            <person name="Kushwaha B."/>
            <person name="Joshi C.G."/>
            <person name="Kumar D."/>
            <person name="Nagpure N.S."/>
            <person name="Sahoo L."/>
            <person name="Das S.P."/>
            <person name="Bit A."/>
            <person name="Patnaik S."/>
            <person name="Meher P.K."/>
            <person name="Jayasankar P."/>
            <person name="Koringa P.G."/>
            <person name="Patel N.V."/>
            <person name="Hinsu A.T."/>
            <person name="Kumar R."/>
            <person name="Pandey M."/>
            <person name="Agarwal S."/>
            <person name="Srivastava S."/>
            <person name="Singh M."/>
            <person name="Iquebal M.A."/>
            <person name="Jaiswal S."/>
            <person name="Angadi U.B."/>
            <person name="Kumar N."/>
            <person name="Raza M."/>
            <person name="Shah T.M."/>
            <person name="Rai A."/>
            <person name="Jena J.K."/>
        </authorList>
    </citation>
    <scope>NUCLEOTIDE SEQUENCE [LARGE SCALE GENOMIC DNA]</scope>
    <source>
        <strain evidence="7">DASCIFA01</strain>
        <tissue evidence="7">Testis</tissue>
    </source>
</reference>
<comment type="caution">
    <text evidence="7">The sequence shown here is derived from an EMBL/GenBank/DDBJ whole genome shotgun (WGS) entry which is preliminary data.</text>
</comment>
<dbReference type="Proteomes" id="UP000290572">
    <property type="component" value="Unassembled WGS sequence"/>
</dbReference>
<evidence type="ECO:0000256" key="4">
    <source>
        <dbReference type="SAM" id="Coils"/>
    </source>
</evidence>
<dbReference type="Gene3D" id="3.40.50.300">
    <property type="entry name" value="P-loop containing nucleotide triphosphate hydrolases"/>
    <property type="match status" value="2"/>
</dbReference>
<protein>
    <submittedName>
        <fullName evidence="7">GTPase IMAP family member 8-like protein</fullName>
    </submittedName>
</protein>
<feature type="region of interest" description="Disordered" evidence="5">
    <location>
        <begin position="799"/>
        <end position="820"/>
    </location>
</feature>
<organism evidence="7 8">
    <name type="scientific">Labeo rohita</name>
    <name type="common">Indian major carp</name>
    <name type="synonym">Cyprinus rohita</name>
    <dbReference type="NCBI Taxonomy" id="84645"/>
    <lineage>
        <taxon>Eukaryota</taxon>
        <taxon>Metazoa</taxon>
        <taxon>Chordata</taxon>
        <taxon>Craniata</taxon>
        <taxon>Vertebrata</taxon>
        <taxon>Euteleostomi</taxon>
        <taxon>Actinopterygii</taxon>
        <taxon>Neopterygii</taxon>
        <taxon>Teleostei</taxon>
        <taxon>Ostariophysi</taxon>
        <taxon>Cypriniformes</taxon>
        <taxon>Cyprinidae</taxon>
        <taxon>Labeoninae</taxon>
        <taxon>Labeonini</taxon>
        <taxon>Labeo</taxon>
    </lineage>
</organism>
<feature type="domain" description="AIG1-type G" evidence="6">
    <location>
        <begin position="267"/>
        <end position="468"/>
    </location>
</feature>
<dbReference type="InterPro" id="IPR006703">
    <property type="entry name" value="G_AIG1"/>
</dbReference>
<gene>
    <name evidence="7" type="ORF">ROHU_008643</name>
</gene>